<evidence type="ECO:0000256" key="2">
    <source>
        <dbReference type="ARBA" id="ARBA00022857"/>
    </source>
</evidence>
<sequence>MSELEKRPNVTLLQLDVTSTADLAFAVAAVRSATAGKLDYLVNNSGRQYWMPLLDSDLDEGKALFEVNFWGVLRTIQSFAPLLVAEEGHADGGVVVNIGSIVASLYTPFSSIYNASKGAIHVFSESLRLELAPLGIKVLTVVTGAVDTQISTNSPEPILPDTSRYHAAQEHLNKLVSSDDGIKRTKASDFADTVVKDILAGATGKLWRGTYAGMARYLPGLLPMSVLDGLLLNGTGLDKVAAEAKKAS</sequence>
<dbReference type="InterPro" id="IPR036291">
    <property type="entry name" value="NAD(P)-bd_dom_sf"/>
</dbReference>
<dbReference type="Pfam" id="PF00106">
    <property type="entry name" value="adh_short"/>
    <property type="match status" value="1"/>
</dbReference>
<keyword evidence="3" id="KW-0560">Oxidoreductase</keyword>
<protein>
    <recommendedName>
        <fullName evidence="7">Oxidoreductase</fullName>
    </recommendedName>
</protein>
<dbReference type="GO" id="GO:0019433">
    <property type="term" value="P:triglyceride catabolic process"/>
    <property type="evidence" value="ECO:0007669"/>
    <property type="project" value="TreeGrafter"/>
</dbReference>
<evidence type="ECO:0000256" key="1">
    <source>
        <dbReference type="ARBA" id="ARBA00006484"/>
    </source>
</evidence>
<dbReference type="GeneID" id="25283537"/>
<organism evidence="5 6">
    <name type="scientific">Exophiala aquamarina CBS 119918</name>
    <dbReference type="NCBI Taxonomy" id="1182545"/>
    <lineage>
        <taxon>Eukaryota</taxon>
        <taxon>Fungi</taxon>
        <taxon>Dikarya</taxon>
        <taxon>Ascomycota</taxon>
        <taxon>Pezizomycotina</taxon>
        <taxon>Eurotiomycetes</taxon>
        <taxon>Chaetothyriomycetidae</taxon>
        <taxon>Chaetothyriales</taxon>
        <taxon>Herpotrichiellaceae</taxon>
        <taxon>Exophiala</taxon>
    </lineage>
</organism>
<reference evidence="5 6" key="1">
    <citation type="submission" date="2013-03" db="EMBL/GenBank/DDBJ databases">
        <title>The Genome Sequence of Exophiala aquamarina CBS 119918.</title>
        <authorList>
            <consortium name="The Broad Institute Genomics Platform"/>
            <person name="Cuomo C."/>
            <person name="de Hoog S."/>
            <person name="Gorbushina A."/>
            <person name="Walker B."/>
            <person name="Young S.K."/>
            <person name="Zeng Q."/>
            <person name="Gargeya S."/>
            <person name="Fitzgerald M."/>
            <person name="Haas B."/>
            <person name="Abouelleil A."/>
            <person name="Allen A.W."/>
            <person name="Alvarado L."/>
            <person name="Arachchi H.M."/>
            <person name="Berlin A.M."/>
            <person name="Chapman S.B."/>
            <person name="Gainer-Dewar J."/>
            <person name="Goldberg J."/>
            <person name="Griggs A."/>
            <person name="Gujja S."/>
            <person name="Hansen M."/>
            <person name="Howarth C."/>
            <person name="Imamovic A."/>
            <person name="Ireland A."/>
            <person name="Larimer J."/>
            <person name="McCowan C."/>
            <person name="Murphy C."/>
            <person name="Pearson M."/>
            <person name="Poon T.W."/>
            <person name="Priest M."/>
            <person name="Roberts A."/>
            <person name="Saif S."/>
            <person name="Shea T."/>
            <person name="Sisk P."/>
            <person name="Sykes S."/>
            <person name="Wortman J."/>
            <person name="Nusbaum C."/>
            <person name="Birren B."/>
        </authorList>
    </citation>
    <scope>NUCLEOTIDE SEQUENCE [LARGE SCALE GENOMIC DNA]</scope>
    <source>
        <strain evidence="5 6">CBS 119918</strain>
    </source>
</reference>
<evidence type="ECO:0000313" key="6">
    <source>
        <dbReference type="Proteomes" id="UP000027920"/>
    </source>
</evidence>
<dbReference type="Proteomes" id="UP000027920">
    <property type="component" value="Unassembled WGS sequence"/>
</dbReference>
<dbReference type="PANTHER" id="PTHR44169:SF6">
    <property type="entry name" value="NADPH-DEPENDENT 1-ACYLDIHYDROXYACETONE PHOSPHATE REDUCTASE"/>
    <property type="match status" value="1"/>
</dbReference>
<dbReference type="PANTHER" id="PTHR44169">
    <property type="entry name" value="NADPH-DEPENDENT 1-ACYLDIHYDROXYACETONE PHOSPHATE REDUCTASE"/>
    <property type="match status" value="1"/>
</dbReference>
<dbReference type="STRING" id="1182545.A0A072P6P9"/>
<dbReference type="HOGENOM" id="CLU_010194_2_9_1"/>
<dbReference type="VEuPathDB" id="FungiDB:A1O9_08625"/>
<comment type="similarity">
    <text evidence="1 4">Belongs to the short-chain dehydrogenases/reductases (SDR) family.</text>
</comment>
<dbReference type="GO" id="GO:0005783">
    <property type="term" value="C:endoplasmic reticulum"/>
    <property type="evidence" value="ECO:0007669"/>
    <property type="project" value="TreeGrafter"/>
</dbReference>
<dbReference type="InterPro" id="IPR020904">
    <property type="entry name" value="Sc_DH/Rdtase_CS"/>
</dbReference>
<dbReference type="GO" id="GO:0005811">
    <property type="term" value="C:lipid droplet"/>
    <property type="evidence" value="ECO:0007669"/>
    <property type="project" value="TreeGrafter"/>
</dbReference>
<evidence type="ECO:0000256" key="4">
    <source>
        <dbReference type="RuleBase" id="RU000363"/>
    </source>
</evidence>
<keyword evidence="2" id="KW-0521">NADP</keyword>
<evidence type="ECO:0008006" key="7">
    <source>
        <dbReference type="Google" id="ProtNLM"/>
    </source>
</evidence>
<comment type="caution">
    <text evidence="5">The sequence shown here is derived from an EMBL/GenBank/DDBJ whole genome shotgun (WGS) entry which is preliminary data.</text>
</comment>
<dbReference type="PRINTS" id="PR00080">
    <property type="entry name" value="SDRFAMILY"/>
</dbReference>
<dbReference type="EMBL" id="AMGV01000008">
    <property type="protein sequence ID" value="KEF54973.1"/>
    <property type="molecule type" value="Genomic_DNA"/>
</dbReference>
<dbReference type="PROSITE" id="PS00061">
    <property type="entry name" value="ADH_SHORT"/>
    <property type="match status" value="1"/>
</dbReference>
<keyword evidence="6" id="KW-1185">Reference proteome</keyword>
<accession>A0A072P6P9</accession>
<dbReference type="OrthoDB" id="2102561at2759"/>
<dbReference type="Gene3D" id="3.40.50.720">
    <property type="entry name" value="NAD(P)-binding Rossmann-like Domain"/>
    <property type="match status" value="1"/>
</dbReference>
<gene>
    <name evidence="5" type="ORF">A1O9_08625</name>
</gene>
<dbReference type="PRINTS" id="PR00081">
    <property type="entry name" value="GDHRDH"/>
</dbReference>
<dbReference type="AlphaFoldDB" id="A0A072P6P9"/>
<dbReference type="SUPFAM" id="SSF51735">
    <property type="entry name" value="NAD(P)-binding Rossmann-fold domains"/>
    <property type="match status" value="1"/>
</dbReference>
<evidence type="ECO:0000313" key="5">
    <source>
        <dbReference type="EMBL" id="KEF54973.1"/>
    </source>
</evidence>
<dbReference type="InterPro" id="IPR002347">
    <property type="entry name" value="SDR_fam"/>
</dbReference>
<dbReference type="GO" id="GO:0006654">
    <property type="term" value="P:phosphatidic acid biosynthetic process"/>
    <property type="evidence" value="ECO:0007669"/>
    <property type="project" value="TreeGrafter"/>
</dbReference>
<proteinExistence type="inferred from homology"/>
<evidence type="ECO:0000256" key="3">
    <source>
        <dbReference type="ARBA" id="ARBA00023002"/>
    </source>
</evidence>
<name>A0A072P6P9_9EURO</name>
<dbReference type="GO" id="GO:0000140">
    <property type="term" value="F:acylglycerone-phosphate reductase (NADP+) activity"/>
    <property type="evidence" value="ECO:0007669"/>
    <property type="project" value="TreeGrafter"/>
</dbReference>
<dbReference type="GO" id="GO:0004806">
    <property type="term" value="F:triacylglycerol lipase activity"/>
    <property type="evidence" value="ECO:0007669"/>
    <property type="project" value="TreeGrafter"/>
</dbReference>
<dbReference type="RefSeq" id="XP_013257563.1">
    <property type="nucleotide sequence ID" value="XM_013402109.1"/>
</dbReference>